<keyword evidence="1" id="KW-0479">Metal-binding</keyword>
<evidence type="ECO:0000256" key="2">
    <source>
        <dbReference type="ARBA" id="ARBA00022771"/>
    </source>
</evidence>
<organism evidence="6 7">
    <name type="scientific">Marasmius oreades</name>
    <name type="common">fairy-ring Marasmius</name>
    <dbReference type="NCBI Taxonomy" id="181124"/>
    <lineage>
        <taxon>Eukaryota</taxon>
        <taxon>Fungi</taxon>
        <taxon>Dikarya</taxon>
        <taxon>Basidiomycota</taxon>
        <taxon>Agaricomycotina</taxon>
        <taxon>Agaricomycetes</taxon>
        <taxon>Agaricomycetidae</taxon>
        <taxon>Agaricales</taxon>
        <taxon>Marasmiineae</taxon>
        <taxon>Marasmiaceae</taxon>
        <taxon>Marasmius</taxon>
    </lineage>
</organism>
<dbReference type="InterPro" id="IPR007529">
    <property type="entry name" value="Znf_HIT"/>
</dbReference>
<keyword evidence="2" id="KW-0863">Zinc-finger</keyword>
<feature type="region of interest" description="Disordered" evidence="4">
    <location>
        <begin position="39"/>
        <end position="84"/>
    </location>
</feature>
<feature type="domain" description="HIT-type" evidence="5">
    <location>
        <begin position="129"/>
        <end position="151"/>
    </location>
</feature>
<dbReference type="GO" id="GO:0006338">
    <property type="term" value="P:chromatin remodeling"/>
    <property type="evidence" value="ECO:0007669"/>
    <property type="project" value="InterPro"/>
</dbReference>
<dbReference type="KEGG" id="more:E1B28_011515"/>
<dbReference type="RefSeq" id="XP_043006347.1">
    <property type="nucleotide sequence ID" value="XM_043156560.1"/>
</dbReference>
<evidence type="ECO:0000313" key="7">
    <source>
        <dbReference type="Proteomes" id="UP001049176"/>
    </source>
</evidence>
<accession>A0A9P7RUF6</accession>
<dbReference type="GeneID" id="66080590"/>
<evidence type="ECO:0000256" key="3">
    <source>
        <dbReference type="ARBA" id="ARBA00022833"/>
    </source>
</evidence>
<keyword evidence="3" id="KW-0862">Zinc</keyword>
<dbReference type="GO" id="GO:0008270">
    <property type="term" value="F:zinc ion binding"/>
    <property type="evidence" value="ECO:0007669"/>
    <property type="project" value="UniProtKB-KW"/>
</dbReference>
<dbReference type="CDD" id="cd21437">
    <property type="entry name" value="zf-HIT_ZNHIT1_like"/>
    <property type="match status" value="1"/>
</dbReference>
<evidence type="ECO:0000256" key="4">
    <source>
        <dbReference type="SAM" id="MobiDB-lite"/>
    </source>
</evidence>
<proteinExistence type="predicted"/>
<dbReference type="AlphaFoldDB" id="A0A9P7RUF6"/>
<sequence>MPPKRNRERLTRQVNNSVGIEPEIVAKRTKRHLDELERSNYSESAVANDGEEGYTKGRARQPISDKRNLNLTGNSPAAKKKKSTMNVRSALLYRKNFATLLEESKIASLPGSVPTYFTAHSPPPPYPARMICSVCGYWGFYKCRKCAMPFCDRNCESIHEETRCERRVI</sequence>
<evidence type="ECO:0000259" key="5">
    <source>
        <dbReference type="Pfam" id="PF04438"/>
    </source>
</evidence>
<dbReference type="OrthoDB" id="74807at2759"/>
<dbReference type="PANTHER" id="PTHR13093">
    <property type="entry name" value="ZINC FINGER HIT DOMAIN CONTAINING PROTEIN 1"/>
    <property type="match status" value="1"/>
</dbReference>
<protein>
    <recommendedName>
        <fullName evidence="5">HIT-type domain-containing protein</fullName>
    </recommendedName>
</protein>
<gene>
    <name evidence="6" type="ORF">E1B28_011515</name>
</gene>
<dbReference type="GO" id="GO:0005634">
    <property type="term" value="C:nucleus"/>
    <property type="evidence" value="ECO:0007669"/>
    <property type="project" value="UniProtKB-ARBA"/>
</dbReference>
<dbReference type="InterPro" id="IPR039723">
    <property type="entry name" value="Vps71/ZNHIT1"/>
</dbReference>
<keyword evidence="7" id="KW-1185">Reference proteome</keyword>
<reference evidence="6" key="1">
    <citation type="journal article" date="2021" name="Genome Biol. Evol.">
        <title>The assembled and annotated genome of the fairy-ring fungus Marasmius oreades.</title>
        <authorList>
            <person name="Hiltunen M."/>
            <person name="Ament-Velasquez S.L."/>
            <person name="Johannesson H."/>
        </authorList>
    </citation>
    <scope>NUCLEOTIDE SEQUENCE</scope>
    <source>
        <strain evidence="6">03SP1</strain>
    </source>
</reference>
<dbReference type="EMBL" id="CM032187">
    <property type="protein sequence ID" value="KAG7089877.1"/>
    <property type="molecule type" value="Genomic_DNA"/>
</dbReference>
<dbReference type="Proteomes" id="UP001049176">
    <property type="component" value="Chromosome 7"/>
</dbReference>
<dbReference type="Pfam" id="PF04438">
    <property type="entry name" value="zf-HIT"/>
    <property type="match status" value="1"/>
</dbReference>
<name>A0A9P7RUF6_9AGAR</name>
<evidence type="ECO:0000313" key="6">
    <source>
        <dbReference type="EMBL" id="KAG7089877.1"/>
    </source>
</evidence>
<evidence type="ECO:0000256" key="1">
    <source>
        <dbReference type="ARBA" id="ARBA00022723"/>
    </source>
</evidence>
<comment type="caution">
    <text evidence="6">The sequence shown here is derived from an EMBL/GenBank/DDBJ whole genome shotgun (WGS) entry which is preliminary data.</text>
</comment>